<keyword evidence="5" id="KW-0028">Amino-acid biosynthesis</keyword>
<dbReference type="Gene3D" id="3.40.190.80">
    <property type="match status" value="1"/>
</dbReference>
<dbReference type="PANTHER" id="PTHR43200:SF6">
    <property type="entry name" value="3'(2'),5'-BISPHOSPHATE NUCLEOTIDASE"/>
    <property type="match status" value="1"/>
</dbReference>
<comment type="pathway">
    <text evidence="2">Amino-acid biosynthesis; L-histidine biosynthesis; L-histidine from 5-phospho-alpha-D-ribose 1-diphosphate: step 8/9.</text>
</comment>
<dbReference type="AlphaFoldDB" id="A0A1M5J733"/>
<dbReference type="NCBIfam" id="TIGR02067">
    <property type="entry name" value="his_9_HisN"/>
    <property type="match status" value="1"/>
</dbReference>
<dbReference type="UniPathway" id="UPA00031">
    <property type="reaction ID" value="UER00013"/>
</dbReference>
<dbReference type="InterPro" id="IPR020583">
    <property type="entry name" value="Inositol_monoP_metal-BS"/>
</dbReference>
<dbReference type="GO" id="GO:0000105">
    <property type="term" value="P:L-histidine biosynthetic process"/>
    <property type="evidence" value="ECO:0007669"/>
    <property type="project" value="UniProtKB-UniRule"/>
</dbReference>
<evidence type="ECO:0000256" key="9">
    <source>
        <dbReference type="ARBA" id="ARBA00023102"/>
    </source>
</evidence>
<comment type="cofactor">
    <cofactor evidence="1 12">
        <name>Mg(2+)</name>
        <dbReference type="ChEBI" id="CHEBI:18420"/>
    </cofactor>
</comment>
<accession>A0A1M5J733</accession>
<name>A0A1M5J733_9HYPH</name>
<feature type="binding site" evidence="12">
    <location>
        <position position="88"/>
    </location>
    <ligand>
        <name>Mg(2+)</name>
        <dbReference type="ChEBI" id="CHEBI:18420"/>
        <label>1</label>
        <note>catalytic</note>
    </ligand>
</feature>
<reference evidence="13 14" key="1">
    <citation type="submission" date="2016-11" db="EMBL/GenBank/DDBJ databases">
        <authorList>
            <person name="Jaros S."/>
            <person name="Januszkiewicz K."/>
            <person name="Wedrychowicz H."/>
        </authorList>
    </citation>
    <scope>NUCLEOTIDE SEQUENCE [LARGE SCALE GENOMIC DNA]</scope>
    <source>
        <strain evidence="13 14">DSM 19436</strain>
    </source>
</reference>
<keyword evidence="9" id="KW-0368">Histidine biosynthesis</keyword>
<evidence type="ECO:0000313" key="14">
    <source>
        <dbReference type="Proteomes" id="UP000184485"/>
    </source>
</evidence>
<keyword evidence="8 12" id="KW-0460">Magnesium</keyword>
<evidence type="ECO:0000256" key="6">
    <source>
        <dbReference type="ARBA" id="ARBA00022723"/>
    </source>
</evidence>
<dbReference type="FunFam" id="3.30.540.10:FF:000030">
    <property type="entry name" value="Inositol monophosphatase"/>
    <property type="match status" value="1"/>
</dbReference>
<protein>
    <recommendedName>
        <fullName evidence="4 11">Histidinol-phosphatase</fullName>
        <ecNumber evidence="4 11">3.1.3.15</ecNumber>
    </recommendedName>
</protein>
<dbReference type="STRING" id="1122133.SAMN02745157_4124"/>
<dbReference type="Proteomes" id="UP000184485">
    <property type="component" value="Unassembled WGS sequence"/>
</dbReference>
<dbReference type="GO" id="GO:0046872">
    <property type="term" value="F:metal ion binding"/>
    <property type="evidence" value="ECO:0007669"/>
    <property type="project" value="UniProtKB-KW"/>
</dbReference>
<evidence type="ECO:0000256" key="7">
    <source>
        <dbReference type="ARBA" id="ARBA00022801"/>
    </source>
</evidence>
<keyword evidence="14" id="KW-1185">Reference proteome</keyword>
<sequence length="259" mass="27577">MIDPALLPFLDRLADSATEAIMPHFRASGQVDNKATSGFDPVTAGDRAAEAALRRLINETFPAHGIMGEEYGDENLDAEHVWVLDPIDGTRAFISGLPVWGTLIGLLSGGRPALGMMAQPFTGERFSGDGLSARYTGPGGPRALRTRACDGLRNAVLSTTTPALFKGAEREAYLRVEEQVRLVRYGYDCYAYCMVAAGFMDAVIETGLHAYDIVALIPVIEGAGGRVTNWEGGPASAGGRVVAAGDLRLHAEILDAINR</sequence>
<dbReference type="Pfam" id="PF00459">
    <property type="entry name" value="Inositol_P"/>
    <property type="match status" value="1"/>
</dbReference>
<dbReference type="Gene3D" id="3.30.540.10">
    <property type="entry name" value="Fructose-1,6-Bisphosphatase, subunit A, domain 1"/>
    <property type="match status" value="1"/>
</dbReference>
<comment type="similarity">
    <text evidence="3">Belongs to the inositol monophosphatase superfamily.</text>
</comment>
<feature type="binding site" evidence="12">
    <location>
        <position position="69"/>
    </location>
    <ligand>
        <name>Mg(2+)</name>
        <dbReference type="ChEBI" id="CHEBI:18420"/>
        <label>1</label>
        <note>catalytic</note>
    </ligand>
</feature>
<dbReference type="GO" id="GO:0004401">
    <property type="term" value="F:histidinol-phosphatase activity"/>
    <property type="evidence" value="ECO:0007669"/>
    <property type="project" value="UniProtKB-UniRule"/>
</dbReference>
<evidence type="ECO:0000256" key="5">
    <source>
        <dbReference type="ARBA" id="ARBA00022605"/>
    </source>
</evidence>
<dbReference type="PROSITE" id="PS00629">
    <property type="entry name" value="IMP_1"/>
    <property type="match status" value="1"/>
</dbReference>
<dbReference type="PANTHER" id="PTHR43200">
    <property type="entry name" value="PHOSPHATASE"/>
    <property type="match status" value="1"/>
</dbReference>
<dbReference type="SUPFAM" id="SSF56655">
    <property type="entry name" value="Carbohydrate phosphatase"/>
    <property type="match status" value="1"/>
</dbReference>
<dbReference type="InterPro" id="IPR011809">
    <property type="entry name" value="His_9_proposed"/>
</dbReference>
<evidence type="ECO:0000256" key="3">
    <source>
        <dbReference type="ARBA" id="ARBA00009759"/>
    </source>
</evidence>
<evidence type="ECO:0000313" key="13">
    <source>
        <dbReference type="EMBL" id="SHG36352.1"/>
    </source>
</evidence>
<dbReference type="OrthoDB" id="9785695at2"/>
<evidence type="ECO:0000256" key="4">
    <source>
        <dbReference type="ARBA" id="ARBA00013085"/>
    </source>
</evidence>
<evidence type="ECO:0000256" key="11">
    <source>
        <dbReference type="NCBIfam" id="TIGR02067"/>
    </source>
</evidence>
<organism evidence="13 14">
    <name type="scientific">Kaistia soli DSM 19436</name>
    <dbReference type="NCBI Taxonomy" id="1122133"/>
    <lineage>
        <taxon>Bacteria</taxon>
        <taxon>Pseudomonadati</taxon>
        <taxon>Pseudomonadota</taxon>
        <taxon>Alphaproteobacteria</taxon>
        <taxon>Hyphomicrobiales</taxon>
        <taxon>Kaistiaceae</taxon>
        <taxon>Kaistia</taxon>
    </lineage>
</organism>
<evidence type="ECO:0000256" key="2">
    <source>
        <dbReference type="ARBA" id="ARBA00004970"/>
    </source>
</evidence>
<dbReference type="EMBL" id="FQUP01000004">
    <property type="protein sequence ID" value="SHG36352.1"/>
    <property type="molecule type" value="Genomic_DNA"/>
</dbReference>
<proteinExistence type="inferred from homology"/>
<dbReference type="CDD" id="cd01641">
    <property type="entry name" value="Bacterial_IMPase_like_1"/>
    <property type="match status" value="1"/>
</dbReference>
<comment type="catalytic activity">
    <reaction evidence="10">
        <text>L-histidinol phosphate + H2O = L-histidinol + phosphate</text>
        <dbReference type="Rhea" id="RHEA:14465"/>
        <dbReference type="ChEBI" id="CHEBI:15377"/>
        <dbReference type="ChEBI" id="CHEBI:43474"/>
        <dbReference type="ChEBI" id="CHEBI:57699"/>
        <dbReference type="ChEBI" id="CHEBI:57980"/>
        <dbReference type="EC" id="3.1.3.15"/>
    </reaction>
</comment>
<keyword evidence="7" id="KW-0378">Hydrolase</keyword>
<dbReference type="InterPro" id="IPR051090">
    <property type="entry name" value="Inositol_monoP_superfamily"/>
</dbReference>
<evidence type="ECO:0000256" key="8">
    <source>
        <dbReference type="ARBA" id="ARBA00022842"/>
    </source>
</evidence>
<dbReference type="PRINTS" id="PR00377">
    <property type="entry name" value="IMPHPHTASES"/>
</dbReference>
<feature type="binding site" evidence="12">
    <location>
        <position position="87"/>
    </location>
    <ligand>
        <name>Mg(2+)</name>
        <dbReference type="ChEBI" id="CHEBI:18420"/>
        <label>1</label>
        <note>catalytic</note>
    </ligand>
</feature>
<evidence type="ECO:0000256" key="1">
    <source>
        <dbReference type="ARBA" id="ARBA00001946"/>
    </source>
</evidence>
<evidence type="ECO:0000256" key="10">
    <source>
        <dbReference type="ARBA" id="ARBA00049158"/>
    </source>
</evidence>
<feature type="binding site" evidence="12">
    <location>
        <position position="85"/>
    </location>
    <ligand>
        <name>Mg(2+)</name>
        <dbReference type="ChEBI" id="CHEBI:18420"/>
        <label>1</label>
        <note>catalytic</note>
    </ligand>
</feature>
<feature type="binding site" evidence="12">
    <location>
        <position position="212"/>
    </location>
    <ligand>
        <name>Mg(2+)</name>
        <dbReference type="ChEBI" id="CHEBI:18420"/>
        <label>1</label>
        <note>catalytic</note>
    </ligand>
</feature>
<keyword evidence="6 12" id="KW-0479">Metal-binding</keyword>
<dbReference type="RefSeq" id="WP_073056612.1">
    <property type="nucleotide sequence ID" value="NZ_FQUP01000004.1"/>
</dbReference>
<dbReference type="EC" id="3.1.3.15" evidence="4 11"/>
<evidence type="ECO:0000256" key="12">
    <source>
        <dbReference type="PIRSR" id="PIRSR600760-2"/>
    </source>
</evidence>
<gene>
    <name evidence="13" type="ORF">SAMN02745157_4124</name>
</gene>
<dbReference type="InterPro" id="IPR000760">
    <property type="entry name" value="Inositol_monophosphatase-like"/>
</dbReference>